<dbReference type="InterPro" id="IPR036886">
    <property type="entry name" value="Villin_headpiece_dom_sf"/>
</dbReference>
<accession>A0A9W7BTV1</accession>
<dbReference type="SMART" id="SM00153">
    <property type="entry name" value="VHP"/>
    <property type="match status" value="1"/>
</dbReference>
<feature type="compositionally biased region" description="Low complexity" evidence="1">
    <location>
        <begin position="165"/>
        <end position="182"/>
    </location>
</feature>
<dbReference type="SUPFAM" id="SSF47050">
    <property type="entry name" value="VHP, Villin headpiece domain"/>
    <property type="match status" value="1"/>
</dbReference>
<dbReference type="EMBL" id="BRXY01000470">
    <property type="protein sequence ID" value="GMH96584.1"/>
    <property type="molecule type" value="Genomic_DNA"/>
</dbReference>
<dbReference type="AlphaFoldDB" id="A0A9W7BTV1"/>
<reference evidence="4" key="1">
    <citation type="journal article" date="2023" name="Commun. Biol.">
        <title>Genome analysis of Parmales, the sister group of diatoms, reveals the evolutionary specialization of diatoms from phago-mixotrophs to photoautotrophs.</title>
        <authorList>
            <person name="Ban H."/>
            <person name="Sato S."/>
            <person name="Yoshikawa S."/>
            <person name="Yamada K."/>
            <person name="Nakamura Y."/>
            <person name="Ichinomiya M."/>
            <person name="Sato N."/>
            <person name="Blanc-Mathieu R."/>
            <person name="Endo H."/>
            <person name="Kuwata A."/>
            <person name="Ogata H."/>
        </authorList>
    </citation>
    <scope>NUCLEOTIDE SEQUENCE [LARGE SCALE GENOMIC DNA]</scope>
    <source>
        <strain evidence="4">NIES 3701</strain>
    </source>
</reference>
<evidence type="ECO:0000313" key="4">
    <source>
        <dbReference type="Proteomes" id="UP001165085"/>
    </source>
</evidence>
<sequence length="221" mass="23278">MATFMTGDTSGGQAKSSGVSIDASIATFWLHTRNTGGFMLVGYSKDSKTEVGLVAAGEGGIDELVKAARALPNLRSTVLWGGLATSSNSFKHVFHIGEDVGGLAKGRASLHKNAVLNAIEGCVGEMDLSEALSSDRAHSSTPIPTPVVLTEAERLEIVEKFSPKNTPAHTPSSTSSAPNASARELQLSDEDFLTTFGTEKDKFAKLPKWKQVAAKKKAGLF</sequence>
<dbReference type="GO" id="GO:0007010">
    <property type="term" value="P:cytoskeleton organization"/>
    <property type="evidence" value="ECO:0007669"/>
    <property type="project" value="InterPro"/>
</dbReference>
<evidence type="ECO:0000313" key="3">
    <source>
        <dbReference type="EMBL" id="GMH96584.1"/>
    </source>
</evidence>
<dbReference type="Gene3D" id="1.10.950.10">
    <property type="entry name" value="Villin headpiece domain"/>
    <property type="match status" value="1"/>
</dbReference>
<proteinExistence type="predicted"/>
<evidence type="ECO:0000259" key="2">
    <source>
        <dbReference type="PROSITE" id="PS51089"/>
    </source>
</evidence>
<keyword evidence="4" id="KW-1185">Reference proteome</keyword>
<dbReference type="Pfam" id="PF02209">
    <property type="entry name" value="VHP"/>
    <property type="match status" value="1"/>
</dbReference>
<name>A0A9W7BTV1_9STRA</name>
<dbReference type="GO" id="GO:0003779">
    <property type="term" value="F:actin binding"/>
    <property type="evidence" value="ECO:0007669"/>
    <property type="project" value="InterPro"/>
</dbReference>
<dbReference type="InterPro" id="IPR003128">
    <property type="entry name" value="Villin_headpiece"/>
</dbReference>
<organism evidence="3 4">
    <name type="scientific">Triparma strigata</name>
    <dbReference type="NCBI Taxonomy" id="1606541"/>
    <lineage>
        <taxon>Eukaryota</taxon>
        <taxon>Sar</taxon>
        <taxon>Stramenopiles</taxon>
        <taxon>Ochrophyta</taxon>
        <taxon>Bolidophyceae</taxon>
        <taxon>Parmales</taxon>
        <taxon>Triparmaceae</taxon>
        <taxon>Triparma</taxon>
    </lineage>
</organism>
<dbReference type="PROSITE" id="PS51089">
    <property type="entry name" value="HP"/>
    <property type="match status" value="1"/>
</dbReference>
<protein>
    <recommendedName>
        <fullName evidence="2">HP domain-containing protein</fullName>
    </recommendedName>
</protein>
<gene>
    <name evidence="3" type="ORF">TrST_g9358</name>
</gene>
<feature type="region of interest" description="Disordered" evidence="1">
    <location>
        <begin position="161"/>
        <end position="184"/>
    </location>
</feature>
<feature type="domain" description="HP" evidence="2">
    <location>
        <begin position="156"/>
        <end position="221"/>
    </location>
</feature>
<dbReference type="OrthoDB" id="20822at2759"/>
<evidence type="ECO:0000256" key="1">
    <source>
        <dbReference type="SAM" id="MobiDB-lite"/>
    </source>
</evidence>
<dbReference type="Proteomes" id="UP001165085">
    <property type="component" value="Unassembled WGS sequence"/>
</dbReference>
<comment type="caution">
    <text evidence="3">The sequence shown here is derived from an EMBL/GenBank/DDBJ whole genome shotgun (WGS) entry which is preliminary data.</text>
</comment>